<sequence length="383" mass="43115">MVIHKETMRSANEKSVLQRIFTEGPISKSQVARDVSLNKVTVSQIINKFISSRLVVEAGSGDSTQQGGRKPELVQINSKYGYVVCIDLGYQELSVLSMSINGQKLDSRHTIFGNDDISTAIEKIYEILVEFQEMHKERLLGLLVSIHGIVHKNQVIYSPFWNMKQIDLADTLSKKFDIPVILENEANLTATFERDYSVNEIQNAVSISMHKGIGAGIIIDGELYRGRKGEAGEIGQTVAFESENQSLEKSNKIEDVCSPQVILARIKNAKKLEYINWQLVRQMFDDKDQETLEILKEFENNVAKIINNVIVSFDPDVLVVNAYIFKEFPEILERISNGFAHVSVRNTPIVLSENVKNASLYGGCAQMIRTILGVSKLKLQYKK</sequence>
<dbReference type="Gene3D" id="3.30.420.40">
    <property type="match status" value="2"/>
</dbReference>
<dbReference type="InterPro" id="IPR036390">
    <property type="entry name" value="WH_DNA-bd_sf"/>
</dbReference>
<dbReference type="PANTHER" id="PTHR18964">
    <property type="entry name" value="ROK (REPRESSOR, ORF, KINASE) FAMILY"/>
    <property type="match status" value="1"/>
</dbReference>
<dbReference type="SUPFAM" id="SSF53067">
    <property type="entry name" value="Actin-like ATPase domain"/>
    <property type="match status" value="1"/>
</dbReference>
<dbReference type="InterPro" id="IPR000600">
    <property type="entry name" value="ROK"/>
</dbReference>
<reference evidence="4" key="2">
    <citation type="submission" date="2024-05" db="EMBL/GenBank/DDBJ databases">
        <authorList>
            <person name="Chen H."/>
        </authorList>
    </citation>
    <scope>NUCLEOTIDE SEQUENCE</scope>
    <source>
        <strain evidence="4">CGMCC 7049</strain>
    </source>
</reference>
<evidence type="ECO:0000313" key="4">
    <source>
        <dbReference type="EMBL" id="XBS08550.1"/>
    </source>
</evidence>
<dbReference type="Gene3D" id="1.10.10.10">
    <property type="entry name" value="Winged helix-like DNA-binding domain superfamily/Winged helix DNA-binding domain"/>
    <property type="match status" value="1"/>
</dbReference>
<reference evidence="4" key="1">
    <citation type="submission" date="2014-02" db="EMBL/GenBank/DDBJ databases">
        <authorList>
            <person name="Zhao D."/>
            <person name="Dong X."/>
            <person name="Li Y."/>
            <person name="Lv L."/>
            <person name="Zhao D."/>
            <person name="Gao Y."/>
            <person name="Wang Y."/>
            <person name="Li Y."/>
        </authorList>
    </citation>
    <scope>NUCLEOTIDE SEQUENCE</scope>
    <source>
        <strain evidence="4">CGMCC 7049</strain>
    </source>
</reference>
<evidence type="ECO:0000256" key="3">
    <source>
        <dbReference type="ARBA" id="ARBA00022629"/>
    </source>
</evidence>
<comment type="function">
    <text evidence="1">Transcriptional repressor of xylose-utilizing enzymes.</text>
</comment>
<accession>A0AAU7NLP3</accession>
<evidence type="ECO:0000256" key="1">
    <source>
        <dbReference type="ARBA" id="ARBA00002486"/>
    </source>
</evidence>
<dbReference type="RefSeq" id="WP_029257668.1">
    <property type="nucleotide sequence ID" value="NZ_CP157400.1"/>
</dbReference>
<proteinExistence type="inferred from homology"/>
<gene>
    <name evidence="4" type="ORF">BB06_00935</name>
</gene>
<dbReference type="SUPFAM" id="SSF46785">
    <property type="entry name" value="Winged helix' DNA-binding domain"/>
    <property type="match status" value="1"/>
</dbReference>
<dbReference type="GO" id="GO:0042732">
    <property type="term" value="P:D-xylose metabolic process"/>
    <property type="evidence" value="ECO:0007669"/>
    <property type="project" value="UniProtKB-KW"/>
</dbReference>
<dbReference type="InterPro" id="IPR036388">
    <property type="entry name" value="WH-like_DNA-bd_sf"/>
</dbReference>
<dbReference type="PANTHER" id="PTHR18964:SF149">
    <property type="entry name" value="BIFUNCTIONAL UDP-N-ACETYLGLUCOSAMINE 2-EPIMERASE_N-ACETYLMANNOSAMINE KINASE"/>
    <property type="match status" value="1"/>
</dbReference>
<organism evidence="4">
    <name type="scientific">Pediococcus pentosaceus CGMCC 7049</name>
    <dbReference type="NCBI Taxonomy" id="1460385"/>
    <lineage>
        <taxon>Bacteria</taxon>
        <taxon>Bacillati</taxon>
        <taxon>Bacillota</taxon>
        <taxon>Bacilli</taxon>
        <taxon>Lactobacillales</taxon>
        <taxon>Lactobacillaceae</taxon>
        <taxon>Pediococcus</taxon>
    </lineage>
</organism>
<dbReference type="Pfam" id="PF00480">
    <property type="entry name" value="ROK"/>
    <property type="match status" value="1"/>
</dbReference>
<dbReference type="InterPro" id="IPR043129">
    <property type="entry name" value="ATPase_NBD"/>
</dbReference>
<protein>
    <submittedName>
        <fullName evidence="4">ROK family protein</fullName>
    </submittedName>
</protein>
<dbReference type="AlphaFoldDB" id="A0AAU7NLP3"/>
<keyword evidence="3" id="KW-0859">Xylose metabolism</keyword>
<dbReference type="EMBL" id="CP157400">
    <property type="protein sequence ID" value="XBS08550.1"/>
    <property type="molecule type" value="Genomic_DNA"/>
</dbReference>
<comment type="similarity">
    <text evidence="2">Belongs to the ROK (NagC/XylR) family.</text>
</comment>
<name>A0AAU7NLP3_PEDPE</name>
<keyword evidence="3" id="KW-0119">Carbohydrate metabolism</keyword>
<evidence type="ECO:0000256" key="2">
    <source>
        <dbReference type="ARBA" id="ARBA00006479"/>
    </source>
</evidence>